<dbReference type="RefSeq" id="WP_179913616.1">
    <property type="nucleotide sequence ID" value="NZ_JACBYE010000027.1"/>
</dbReference>
<comment type="caution">
    <text evidence="2">The sequence shown here is derived from an EMBL/GenBank/DDBJ whole genome shotgun (WGS) entry which is preliminary data.</text>
</comment>
<sequence length="60" mass="6253">MTSSARRHQSFAWWRGLSGALATGQGLALAHPFSAVRPGRALPGSVPALPDDSATEQPDP</sequence>
<dbReference type="AlphaFoldDB" id="A0A853EUE3"/>
<feature type="region of interest" description="Disordered" evidence="1">
    <location>
        <begin position="39"/>
        <end position="60"/>
    </location>
</feature>
<organism evidence="2 3">
    <name type="scientific">Sanguibacter inulinus</name>
    <dbReference type="NCBI Taxonomy" id="60922"/>
    <lineage>
        <taxon>Bacteria</taxon>
        <taxon>Bacillati</taxon>
        <taxon>Actinomycetota</taxon>
        <taxon>Actinomycetes</taxon>
        <taxon>Micrococcales</taxon>
        <taxon>Sanguibacteraceae</taxon>
        <taxon>Sanguibacter</taxon>
    </lineage>
</organism>
<dbReference type="Proteomes" id="UP000561011">
    <property type="component" value="Unassembled WGS sequence"/>
</dbReference>
<gene>
    <name evidence="2" type="ORF">HZZ10_11535</name>
</gene>
<dbReference type="EMBL" id="JACBYE010000027">
    <property type="protein sequence ID" value="NYS94147.1"/>
    <property type="molecule type" value="Genomic_DNA"/>
</dbReference>
<accession>A0A853EUE3</accession>
<evidence type="ECO:0000313" key="3">
    <source>
        <dbReference type="Proteomes" id="UP000561011"/>
    </source>
</evidence>
<evidence type="ECO:0000256" key="1">
    <source>
        <dbReference type="SAM" id="MobiDB-lite"/>
    </source>
</evidence>
<name>A0A853EUE3_9MICO</name>
<protein>
    <submittedName>
        <fullName evidence="2">Uncharacterized protein</fullName>
    </submittedName>
</protein>
<keyword evidence="3" id="KW-1185">Reference proteome</keyword>
<evidence type="ECO:0000313" key="2">
    <source>
        <dbReference type="EMBL" id="NYS94147.1"/>
    </source>
</evidence>
<reference evidence="2 3" key="1">
    <citation type="submission" date="2020-07" db="EMBL/GenBank/DDBJ databases">
        <title>MOT database genomes.</title>
        <authorList>
            <person name="Joseph S."/>
            <person name="Aduse-Opoku J."/>
            <person name="Hashim A."/>
            <person name="Wade W."/>
            <person name="Curtis M."/>
        </authorList>
    </citation>
    <scope>NUCLEOTIDE SEQUENCE [LARGE SCALE GENOMIC DNA]</scope>
    <source>
        <strain evidence="2 3">DSM 100099</strain>
    </source>
</reference>
<proteinExistence type="predicted"/>